<keyword evidence="3 9" id="KW-0808">Transferase</keyword>
<dbReference type="Proteomes" id="UP000595332">
    <property type="component" value="Chromosome"/>
</dbReference>
<dbReference type="InterPro" id="IPR038321">
    <property type="entry name" value="TmcA_C_sf"/>
</dbReference>
<proteinExistence type="inferred from homology"/>
<evidence type="ECO:0000256" key="3">
    <source>
        <dbReference type="ARBA" id="ARBA00022679"/>
    </source>
</evidence>
<evidence type="ECO:0000256" key="6">
    <source>
        <dbReference type="ARBA" id="ARBA00022840"/>
    </source>
</evidence>
<dbReference type="RefSeq" id="WP_201347716.1">
    <property type="nucleotide sequence ID" value="NZ_AP014546.1"/>
</dbReference>
<dbReference type="Gene3D" id="3.40.630.30">
    <property type="match status" value="1"/>
</dbReference>
<dbReference type="GO" id="GO:1990883">
    <property type="term" value="F:18S rRNA cytidine N-acetyltransferase activity"/>
    <property type="evidence" value="ECO:0007669"/>
    <property type="project" value="TreeGrafter"/>
</dbReference>
<reference evidence="11 12" key="1">
    <citation type="journal article" date="2008" name="Int. J. Syst. Evol. Microbiol.">
        <title>Neptunomonas japonica sp. nov., an Osedax japonicus symbiont-like bacterium isolated from sediment adjacent to sperm whale carcasses off Kagoshima, Japan.</title>
        <authorList>
            <person name="Miyazaki M."/>
            <person name="Nogi Y."/>
            <person name="Fujiwara Y."/>
            <person name="Kawato M."/>
            <person name="Kubokawa K."/>
            <person name="Horikoshi K."/>
        </authorList>
    </citation>
    <scope>NUCLEOTIDE SEQUENCE [LARGE SCALE GENOMIC DNA]</scope>
    <source>
        <strain evidence="11 12">JAMM 1380</strain>
    </source>
</reference>
<name>A0A7R6PVU7_9GAMM</name>
<evidence type="ECO:0000256" key="7">
    <source>
        <dbReference type="ARBA" id="ARBA00022884"/>
    </source>
</evidence>
<dbReference type="EC" id="2.3.1.193" evidence="9"/>
<dbReference type="HAMAP" id="MF_01886">
    <property type="entry name" value="tRNA_acetyltr_TmcA"/>
    <property type="match status" value="1"/>
</dbReference>
<dbReference type="InterPro" id="IPR016181">
    <property type="entry name" value="Acyl_CoA_acyltransferase"/>
</dbReference>
<evidence type="ECO:0000256" key="9">
    <source>
        <dbReference type="HAMAP-Rule" id="MF_01886"/>
    </source>
</evidence>
<keyword evidence="4 9" id="KW-0819">tRNA processing</keyword>
<dbReference type="InterPro" id="IPR033442">
    <property type="entry name" value="TmcA_tRNA_bind"/>
</dbReference>
<dbReference type="GO" id="GO:0051392">
    <property type="term" value="F:tRNA cytidine N4-acetyltransferase activity"/>
    <property type="evidence" value="ECO:0007669"/>
    <property type="project" value="UniProtKB-UniRule"/>
</dbReference>
<dbReference type="InterPro" id="IPR013562">
    <property type="entry name" value="TmcA/NAT10_N"/>
</dbReference>
<protein>
    <recommendedName>
        <fullName evidence="9">tRNA(Met) cytidine acetyltransferase TmcA</fullName>
        <ecNumber evidence="9">2.3.1.193</ecNumber>
    </recommendedName>
</protein>
<evidence type="ECO:0000313" key="11">
    <source>
        <dbReference type="EMBL" id="BBB30538.1"/>
    </source>
</evidence>
<dbReference type="InterPro" id="IPR000182">
    <property type="entry name" value="GNAT_dom"/>
</dbReference>
<evidence type="ECO:0000256" key="2">
    <source>
        <dbReference type="ARBA" id="ARBA00022555"/>
    </source>
</evidence>
<dbReference type="GO" id="GO:0002101">
    <property type="term" value="P:tRNA wobble cytosine modification"/>
    <property type="evidence" value="ECO:0007669"/>
    <property type="project" value="UniProtKB-UniRule"/>
</dbReference>
<dbReference type="GO" id="GO:0005524">
    <property type="term" value="F:ATP binding"/>
    <property type="evidence" value="ECO:0007669"/>
    <property type="project" value="UniProtKB-UniRule"/>
</dbReference>
<dbReference type="Pfam" id="PF13718">
    <property type="entry name" value="GNAT_acetyltr_2"/>
    <property type="match status" value="1"/>
</dbReference>
<keyword evidence="5 9" id="KW-0547">Nucleotide-binding</keyword>
<feature type="binding site" evidence="9">
    <location>
        <position position="356"/>
    </location>
    <ligand>
        <name>ATP</name>
        <dbReference type="ChEBI" id="CHEBI:30616"/>
    </ligand>
</feature>
<keyword evidence="2 9" id="KW-0820">tRNA-binding</keyword>
<dbReference type="InterPro" id="IPR032672">
    <property type="entry name" value="TmcA/NAT10/Kre33"/>
</dbReference>
<accession>A0A7R6PVU7</accession>
<gene>
    <name evidence="9 11" type="primary">tmcA</name>
    <name evidence="11" type="ORF">NEJAP_2594</name>
</gene>
<dbReference type="GO" id="GO:0051391">
    <property type="term" value="P:tRNA acetylation"/>
    <property type="evidence" value="ECO:0007669"/>
    <property type="project" value="UniProtKB-UniRule"/>
</dbReference>
<dbReference type="Pfam" id="PF05127">
    <property type="entry name" value="NAT10_TcmA_helicase"/>
    <property type="match status" value="1"/>
</dbReference>
<keyword evidence="7 9" id="KW-0694">RNA-binding</keyword>
<evidence type="ECO:0000256" key="1">
    <source>
        <dbReference type="ARBA" id="ARBA00022490"/>
    </source>
</evidence>
<dbReference type="Pfam" id="PF08351">
    <property type="entry name" value="TmcA_N"/>
    <property type="match status" value="1"/>
</dbReference>
<evidence type="ECO:0000313" key="12">
    <source>
        <dbReference type="Proteomes" id="UP000595332"/>
    </source>
</evidence>
<feature type="domain" description="N-acetyltransferase" evidence="10">
    <location>
        <begin position="394"/>
        <end position="581"/>
    </location>
</feature>
<dbReference type="SUPFAM" id="SSF52540">
    <property type="entry name" value="P-loop containing nucleoside triphosphate hydrolases"/>
    <property type="match status" value="1"/>
</dbReference>
<evidence type="ECO:0000259" key="10">
    <source>
        <dbReference type="PROSITE" id="PS51186"/>
    </source>
</evidence>
<feature type="binding site" evidence="9">
    <location>
        <position position="188"/>
    </location>
    <ligand>
        <name>ATP</name>
        <dbReference type="ChEBI" id="CHEBI:30616"/>
    </ligand>
</feature>
<dbReference type="Gene3D" id="3.40.50.11040">
    <property type="match status" value="1"/>
</dbReference>
<dbReference type="GO" id="GO:0000049">
    <property type="term" value="F:tRNA binding"/>
    <property type="evidence" value="ECO:0007669"/>
    <property type="project" value="UniProtKB-UniRule"/>
</dbReference>
<dbReference type="GO" id="GO:0005737">
    <property type="term" value="C:cytoplasm"/>
    <property type="evidence" value="ECO:0007669"/>
    <property type="project" value="UniProtKB-SubCell"/>
</dbReference>
<comment type="caution">
    <text evidence="9">Lacks conserved residue(s) required for the propagation of feature annotation.</text>
</comment>
<evidence type="ECO:0000256" key="8">
    <source>
        <dbReference type="ARBA" id="ARBA00023315"/>
    </source>
</evidence>
<dbReference type="Gene3D" id="3.40.50.300">
    <property type="entry name" value="P-loop containing nucleotide triphosphate hydrolases"/>
    <property type="match status" value="1"/>
</dbReference>
<dbReference type="InterPro" id="IPR027417">
    <property type="entry name" value="P-loop_NTPase"/>
</dbReference>
<feature type="binding site" evidence="9">
    <location>
        <begin position="506"/>
        <end position="508"/>
    </location>
    <ligand>
        <name>acetyl-CoA</name>
        <dbReference type="ChEBI" id="CHEBI:57288"/>
    </ligand>
</feature>
<dbReference type="InterPro" id="IPR007807">
    <property type="entry name" value="TcmA/NAT10_helicase"/>
</dbReference>
<dbReference type="InterPro" id="IPR024914">
    <property type="entry name" value="tRNA_acetyltr_TmcA"/>
</dbReference>
<evidence type="ECO:0000256" key="5">
    <source>
        <dbReference type="ARBA" id="ARBA00022741"/>
    </source>
</evidence>
<keyword evidence="1 9" id="KW-0963">Cytoplasm</keyword>
<dbReference type="EMBL" id="AP014546">
    <property type="protein sequence ID" value="BBB30538.1"/>
    <property type="molecule type" value="Genomic_DNA"/>
</dbReference>
<keyword evidence="12" id="KW-1185">Reference proteome</keyword>
<keyword evidence="8 9" id="KW-0012">Acyltransferase</keyword>
<organism evidence="11 12">
    <name type="scientific">Neptunomonas japonica JAMM 1380</name>
    <dbReference type="NCBI Taxonomy" id="1441457"/>
    <lineage>
        <taxon>Bacteria</taxon>
        <taxon>Pseudomonadati</taxon>
        <taxon>Pseudomonadota</taxon>
        <taxon>Gammaproteobacteria</taxon>
        <taxon>Oceanospirillales</taxon>
        <taxon>Oceanospirillaceae</taxon>
        <taxon>Neptunomonas</taxon>
    </lineage>
</organism>
<dbReference type="Gene3D" id="1.20.120.890">
    <property type="entry name" value="tRNA(Met) cytidine acetyltransferase, tail domain"/>
    <property type="match status" value="1"/>
</dbReference>
<dbReference type="PROSITE" id="PS51186">
    <property type="entry name" value="GNAT"/>
    <property type="match status" value="1"/>
</dbReference>
<dbReference type="PANTHER" id="PTHR10925:SF5">
    <property type="entry name" value="RNA CYTIDINE ACETYLTRANSFERASE"/>
    <property type="match status" value="1"/>
</dbReference>
<dbReference type="AlphaFoldDB" id="A0A7R6PVU7"/>
<sequence length="729" mass="82004">MYCSAPDSVHALLARLMLQAEQGNVRYPCWLTGSPEWTAEQALTFIQSNNSLCCIVISSREWEGLVTCPVHQAHRLLGQEVDLLIYDGFSGINPDTLGQVSGLLKGGGLFVFLSSPPESSDFFDDPEKQRLRVEPYTSLQVGNYFLEHMKRCFNEERFLSRFDQVDGLLSRLPPSLSHVSADVGLLDQHKVIDQIAQYFALSGQQCCVLTAARGRGKSAALGIIARQLLGQGRSVVVTAPSADALDSLFEHAASAKGFHRARYQVIEEKQRASLTFQQPVDVISAHNEANILLVDEAAGIPVHLLTGFLETYSKIIFATTTQGYEGTGQGFVLRFFPILQHQAKALHCFTLEKPIRWSECDPLEPFINKLLFLDAGSLSSKIPEEVARQSRPLVEYRSIDPKWLVDNPDQLQALFGLMINAHYRTTPGDLRIMLDSPNLQIWIAESAEQIVGACLVAEEGGLEEELIQHIWEGRRRPRGHLLPQLLVAQEGYLNAAEFTMLRVVRIAVCDKYRRSRIAAGLLHAIERSVENSQYHMIGASFAVTAPLLDFWHAEGYQVTRVGTQCDPVSGSYATLVLKGLSTDANQAICAWQSEFQKRLLYLQGDWLQTLDSNILARVQRPVLVEFTRLAHEEWHDLSGFAFHYRAYESSAYIFARLAEQYRYLWDIDSTDEQIKCLIEERVIQQKSEQQIIDHTGLQNRKVLLSSLRLAAGLLYQQAQQEGLLNELFR</sequence>
<comment type="function">
    <text evidence="9">Catalyzes the formation of N(4)-acetylcytidine (ac(4)C) at the wobble position of tRNA(Met), by using acetyl-CoA as an acetyl donor and ATP (or GTP).</text>
</comment>
<comment type="subcellular location">
    <subcellularLocation>
        <location evidence="9">Cytoplasm</location>
    </subcellularLocation>
</comment>
<comment type="catalytic activity">
    <reaction evidence="9">
        <text>cytidine(34) in elongator tRNA(Met) + acetyl-CoA + ATP + H2O = N(4)-acetylcytidine(34) in elongator tRNA(Met) + ADP + phosphate + CoA + H(+)</text>
        <dbReference type="Rhea" id="RHEA:43788"/>
        <dbReference type="Rhea" id="RHEA-COMP:10693"/>
        <dbReference type="Rhea" id="RHEA-COMP:10694"/>
        <dbReference type="ChEBI" id="CHEBI:15377"/>
        <dbReference type="ChEBI" id="CHEBI:15378"/>
        <dbReference type="ChEBI" id="CHEBI:30616"/>
        <dbReference type="ChEBI" id="CHEBI:43474"/>
        <dbReference type="ChEBI" id="CHEBI:57287"/>
        <dbReference type="ChEBI" id="CHEBI:57288"/>
        <dbReference type="ChEBI" id="CHEBI:74900"/>
        <dbReference type="ChEBI" id="CHEBI:82748"/>
        <dbReference type="ChEBI" id="CHEBI:456216"/>
        <dbReference type="EC" id="2.3.1.193"/>
    </reaction>
</comment>
<dbReference type="Pfam" id="PF17176">
    <property type="entry name" value="tRNA_bind_3"/>
    <property type="match status" value="1"/>
</dbReference>
<keyword evidence="6 9" id="KW-0067">ATP-binding</keyword>
<comment type="similarity">
    <text evidence="9">Belongs to the TmcA family.</text>
</comment>
<evidence type="ECO:0000256" key="4">
    <source>
        <dbReference type="ARBA" id="ARBA00022694"/>
    </source>
</evidence>
<dbReference type="GO" id="GO:1904812">
    <property type="term" value="P:rRNA acetylation involved in maturation of SSU-rRNA"/>
    <property type="evidence" value="ECO:0007669"/>
    <property type="project" value="TreeGrafter"/>
</dbReference>
<dbReference type="KEGG" id="njp:NEJAP_2594"/>
<dbReference type="PANTHER" id="PTHR10925">
    <property type="entry name" value="N-ACETYLTRANSFERASE 10"/>
    <property type="match status" value="1"/>
</dbReference>
<dbReference type="SUPFAM" id="SSF55729">
    <property type="entry name" value="Acyl-CoA N-acyltransferases (Nat)"/>
    <property type="match status" value="1"/>
</dbReference>